<proteinExistence type="predicted"/>
<dbReference type="VEuPathDB" id="VectorBase:LOC119167964"/>
<dbReference type="SUPFAM" id="SSF50156">
    <property type="entry name" value="PDZ domain-like"/>
    <property type="match status" value="1"/>
</dbReference>
<dbReference type="InterPro" id="IPR049012">
    <property type="entry name" value="Mutator_transp_dom"/>
</dbReference>
<dbReference type="SMART" id="SM00228">
    <property type="entry name" value="PDZ"/>
    <property type="match status" value="1"/>
</dbReference>
<dbReference type="PANTHER" id="PTHR46609">
    <property type="entry name" value="EXONUCLEASE, PHAGE-TYPE/RECB, C-TERMINAL DOMAIN-CONTAINING PROTEIN"/>
    <property type="match status" value="1"/>
</dbReference>
<dbReference type="Proteomes" id="UP000821866">
    <property type="component" value="Chromosome 11"/>
</dbReference>
<dbReference type="EMBL" id="JABSTU010000003">
    <property type="protein sequence ID" value="KAH8034985.1"/>
    <property type="molecule type" value="Genomic_DNA"/>
</dbReference>
<dbReference type="InterPro" id="IPR051703">
    <property type="entry name" value="NF-kappa-B_Signaling_Reg"/>
</dbReference>
<keyword evidence="4" id="KW-1185">Reference proteome</keyword>
<name>A0A9J6EKH8_RHIMP</name>
<dbReference type="InterPro" id="IPR036034">
    <property type="entry name" value="PDZ_sf"/>
</dbReference>
<accession>A0A9J6EKH8</accession>
<dbReference type="PROSITE" id="PS50106">
    <property type="entry name" value="PDZ"/>
    <property type="match status" value="1"/>
</dbReference>
<dbReference type="PANTHER" id="PTHR46609:SF8">
    <property type="entry name" value="YQAJ VIRAL RECOMBINASE DOMAIN-CONTAINING PROTEIN"/>
    <property type="match status" value="1"/>
</dbReference>
<dbReference type="InterPro" id="IPR011335">
    <property type="entry name" value="Restrct_endonuc-II-like"/>
</dbReference>
<dbReference type="CDD" id="cd22343">
    <property type="entry name" value="PDDEXK_lambda_exonuclease-like"/>
    <property type="match status" value="1"/>
</dbReference>
<dbReference type="VEuPathDB" id="VectorBase:LOC119181935"/>
<evidence type="ECO:0000313" key="4">
    <source>
        <dbReference type="Proteomes" id="UP000821866"/>
    </source>
</evidence>
<dbReference type="AlphaFoldDB" id="A0A9J6EKH8"/>
<protein>
    <recommendedName>
        <fullName evidence="2">PDZ domain-containing protein</fullName>
    </recommendedName>
</protein>
<reference evidence="3" key="2">
    <citation type="submission" date="2021-09" db="EMBL/GenBank/DDBJ databases">
        <authorList>
            <person name="Jia N."/>
            <person name="Wang J."/>
            <person name="Shi W."/>
            <person name="Du L."/>
            <person name="Sun Y."/>
            <person name="Zhan W."/>
            <person name="Jiang J."/>
            <person name="Wang Q."/>
            <person name="Zhang B."/>
            <person name="Ji P."/>
            <person name="Sakyi L.B."/>
            <person name="Cui X."/>
            <person name="Yuan T."/>
            <person name="Jiang B."/>
            <person name="Yang W."/>
            <person name="Lam T.T.-Y."/>
            <person name="Chang Q."/>
            <person name="Ding S."/>
            <person name="Wang X."/>
            <person name="Zhu J."/>
            <person name="Ruan X."/>
            <person name="Zhao L."/>
            <person name="Wei J."/>
            <person name="Que T."/>
            <person name="Du C."/>
            <person name="Cheng J."/>
            <person name="Dai P."/>
            <person name="Han X."/>
            <person name="Huang E."/>
            <person name="Gao Y."/>
            <person name="Liu J."/>
            <person name="Shao H."/>
            <person name="Ye R."/>
            <person name="Li L."/>
            <person name="Wei W."/>
            <person name="Wang X."/>
            <person name="Wang C."/>
            <person name="Huo Q."/>
            <person name="Li W."/>
            <person name="Guo W."/>
            <person name="Chen H."/>
            <person name="Chen S."/>
            <person name="Zhou L."/>
            <person name="Zhou L."/>
            <person name="Ni X."/>
            <person name="Tian J."/>
            <person name="Zhou Y."/>
            <person name="Sheng Y."/>
            <person name="Liu T."/>
            <person name="Pan Y."/>
            <person name="Xia L."/>
            <person name="Li J."/>
            <person name="Zhao F."/>
            <person name="Cao W."/>
        </authorList>
    </citation>
    <scope>NUCLEOTIDE SEQUENCE</scope>
    <source>
        <strain evidence="3">Rmic-2018</strain>
        <tissue evidence="3">Larvae</tissue>
    </source>
</reference>
<dbReference type="InterPro" id="IPR011604">
    <property type="entry name" value="PDDEXK-like_dom_sf"/>
</dbReference>
<dbReference type="InterPro" id="IPR019080">
    <property type="entry name" value="YqaJ_viral_recombinase"/>
</dbReference>
<evidence type="ECO:0000259" key="2">
    <source>
        <dbReference type="PROSITE" id="PS50106"/>
    </source>
</evidence>
<evidence type="ECO:0000256" key="1">
    <source>
        <dbReference type="SAM" id="MobiDB-lite"/>
    </source>
</evidence>
<sequence>MSTTPDALPAEAPAPRLCHLIKISTFDGYGFNLHAEKSRPGQFIGKVDSGSPAELAGMLEGDRIVEVNGVNIASESHKQVVERIRAVPNETRLLVVDSATDAWYTEHKLVPRSTQDNVRYIRTPTTGDDSDDVVDGGVQPQANGHHAASETATEEQQPSASLPSAKSLIRLRGTAGERENRSAVSSERVGKANSPESNREQRQSAACTPCLDDSGFAREDDATSEYWDNFGIVEESLPGLSLETSVTTQPEEPIITGRRVVSLAHFVNAVRSLDDHSCPKLTGRFALVKERRVGLWSELTFTCSECQEIRNLTTDPVTEPTSLTDKANVGVNDAAVWAFMSIGSGHSQFEEEMAVMEISAMSKGAFLRREESLGKCWKTVLFDQMIKAGKEEKKKLAEEAGAFCEDGIPPYITVIVYGGWSHRSHGHRYSANSGVAVIIGERTKKLLYLGVRNKLCSTCEHYSRTGKGKKDHVCYKNWNQSSGAMESDIIVEGFQRSVEMHGVEYRTFIGDGDSSVLHQILTKVEYGRFVKKRECANHVVKCYTTRLYGIAKETKGSSAFLSGPRIKRLKNGARKAIKHYANILRDVQGTAQKQRAQKADLTRQLAGDLINGPKHVFGCHDSCKDYFCDGTKGDNIYDGMPKVLQMKIVTAANIIAEKADRLVTDDTSNLAEAVMALVAKLSGGKQINRCQKGSYEHRCYGAGLSFQLGPQWHCTTSKAVTCKSPAAVLKRYASKKTAQKANKESLRRKLFEENGHQQHKRKESTVNDSMIHYGPNCQQPDMPPEQYAEKERAVLASLQVNEKQQMEIEKATRGQADNPTWHFERNMRLTASNFYAVCRRREWTPCDTLVKTLLYKKNFTSAALEHGRQQERVALRLYEQEMETAVQPCGLFVYPEYGFLAASPDGLIASDGIVEVKCPFTSKDMEPSEAAKKYNQRSQVHEPPKLSCSHNYFYQVQGQLHITKRSFCHFVVCTSKGIHYNADVVKRGTLTASLRLMKPAGRHEPAQPVHELLPSSGKEEKKRTTSVRCFLPATV</sequence>
<dbReference type="InterPro" id="IPR001478">
    <property type="entry name" value="PDZ"/>
</dbReference>
<dbReference type="Gene3D" id="2.30.42.10">
    <property type="match status" value="1"/>
</dbReference>
<dbReference type="Pfam" id="PF09588">
    <property type="entry name" value="YqaJ"/>
    <property type="match status" value="1"/>
</dbReference>
<dbReference type="Pfam" id="PF20700">
    <property type="entry name" value="Mutator"/>
    <property type="match status" value="1"/>
</dbReference>
<organism evidence="3 4">
    <name type="scientific">Rhipicephalus microplus</name>
    <name type="common">Cattle tick</name>
    <name type="synonym">Boophilus microplus</name>
    <dbReference type="NCBI Taxonomy" id="6941"/>
    <lineage>
        <taxon>Eukaryota</taxon>
        <taxon>Metazoa</taxon>
        <taxon>Ecdysozoa</taxon>
        <taxon>Arthropoda</taxon>
        <taxon>Chelicerata</taxon>
        <taxon>Arachnida</taxon>
        <taxon>Acari</taxon>
        <taxon>Parasitiformes</taxon>
        <taxon>Ixodida</taxon>
        <taxon>Ixodoidea</taxon>
        <taxon>Ixodidae</taxon>
        <taxon>Rhipicephalinae</taxon>
        <taxon>Rhipicephalus</taxon>
        <taxon>Boophilus</taxon>
    </lineage>
</organism>
<dbReference type="VEuPathDB" id="VectorBase:LOC119178064"/>
<feature type="region of interest" description="Disordered" evidence="1">
    <location>
        <begin position="115"/>
        <end position="207"/>
    </location>
</feature>
<dbReference type="Pfam" id="PF00595">
    <property type="entry name" value="PDZ"/>
    <property type="match status" value="1"/>
</dbReference>
<feature type="compositionally biased region" description="Polar residues" evidence="1">
    <location>
        <begin position="150"/>
        <end position="164"/>
    </location>
</feature>
<dbReference type="Gene3D" id="3.90.320.10">
    <property type="match status" value="1"/>
</dbReference>
<feature type="domain" description="PDZ" evidence="2">
    <location>
        <begin position="17"/>
        <end position="99"/>
    </location>
</feature>
<evidence type="ECO:0000313" key="3">
    <source>
        <dbReference type="EMBL" id="KAH8034985.1"/>
    </source>
</evidence>
<dbReference type="GO" id="GO:0006281">
    <property type="term" value="P:DNA repair"/>
    <property type="evidence" value="ECO:0007669"/>
    <property type="project" value="UniProtKB-ARBA"/>
</dbReference>
<reference evidence="3" key="1">
    <citation type="journal article" date="2020" name="Cell">
        <title>Large-Scale Comparative Analyses of Tick Genomes Elucidate Their Genetic Diversity and Vector Capacities.</title>
        <authorList>
            <consortium name="Tick Genome and Microbiome Consortium (TIGMIC)"/>
            <person name="Jia N."/>
            <person name="Wang J."/>
            <person name="Shi W."/>
            <person name="Du L."/>
            <person name="Sun Y."/>
            <person name="Zhan W."/>
            <person name="Jiang J.F."/>
            <person name="Wang Q."/>
            <person name="Zhang B."/>
            <person name="Ji P."/>
            <person name="Bell-Sakyi L."/>
            <person name="Cui X.M."/>
            <person name="Yuan T.T."/>
            <person name="Jiang B.G."/>
            <person name="Yang W.F."/>
            <person name="Lam T.T."/>
            <person name="Chang Q.C."/>
            <person name="Ding S.J."/>
            <person name="Wang X.J."/>
            <person name="Zhu J.G."/>
            <person name="Ruan X.D."/>
            <person name="Zhao L."/>
            <person name="Wei J.T."/>
            <person name="Ye R.Z."/>
            <person name="Que T.C."/>
            <person name="Du C.H."/>
            <person name="Zhou Y.H."/>
            <person name="Cheng J.X."/>
            <person name="Dai P.F."/>
            <person name="Guo W.B."/>
            <person name="Han X.H."/>
            <person name="Huang E.J."/>
            <person name="Li L.F."/>
            <person name="Wei W."/>
            <person name="Gao Y.C."/>
            <person name="Liu J.Z."/>
            <person name="Shao H.Z."/>
            <person name="Wang X."/>
            <person name="Wang C.C."/>
            <person name="Yang T.C."/>
            <person name="Huo Q.B."/>
            <person name="Li W."/>
            <person name="Chen H.Y."/>
            <person name="Chen S.E."/>
            <person name="Zhou L.G."/>
            <person name="Ni X.B."/>
            <person name="Tian J.H."/>
            <person name="Sheng Y."/>
            <person name="Liu T."/>
            <person name="Pan Y.S."/>
            <person name="Xia L.Y."/>
            <person name="Li J."/>
            <person name="Zhao F."/>
            <person name="Cao W.C."/>
        </authorList>
    </citation>
    <scope>NUCLEOTIDE SEQUENCE</scope>
    <source>
        <strain evidence="3">Rmic-2018</strain>
    </source>
</reference>
<gene>
    <name evidence="3" type="ORF">HPB51_003826</name>
</gene>
<dbReference type="SUPFAM" id="SSF52980">
    <property type="entry name" value="Restriction endonuclease-like"/>
    <property type="match status" value="1"/>
</dbReference>
<dbReference type="CDD" id="cd06768">
    <property type="entry name" value="PDZ_NHERF-like"/>
    <property type="match status" value="1"/>
</dbReference>
<comment type="caution">
    <text evidence="3">The sequence shown here is derived from an EMBL/GenBank/DDBJ whole genome shotgun (WGS) entry which is preliminary data.</text>
</comment>